<dbReference type="GO" id="GO:0006508">
    <property type="term" value="P:proteolysis"/>
    <property type="evidence" value="ECO:0007669"/>
    <property type="project" value="UniProtKB-KW"/>
</dbReference>
<comment type="similarity">
    <text evidence="6">Belongs to the peptidase S1 family. CLIP subfamily.</text>
</comment>
<accession>A0A8C6LI29</accession>
<dbReference type="AlphaFoldDB" id="A0A8C6LI29"/>
<dbReference type="Gene3D" id="2.40.10.10">
    <property type="entry name" value="Trypsin-like serine proteases"/>
    <property type="match status" value="2"/>
</dbReference>
<keyword evidence="5" id="KW-1015">Disulfide bond</keyword>
<dbReference type="PROSITE" id="PS00134">
    <property type="entry name" value="TRYPSIN_HIS"/>
    <property type="match status" value="1"/>
</dbReference>
<name>A0A8C6LI29_NOTFU</name>
<evidence type="ECO:0000256" key="3">
    <source>
        <dbReference type="ARBA" id="ARBA00022801"/>
    </source>
</evidence>
<dbReference type="InterPro" id="IPR001314">
    <property type="entry name" value="Peptidase_S1A"/>
</dbReference>
<dbReference type="GeneTree" id="ENSGT01050000244883"/>
<dbReference type="FunFam" id="2.40.10.10:FF:000166">
    <property type="entry name" value="Trypsin"/>
    <property type="match status" value="1"/>
</dbReference>
<evidence type="ECO:0000256" key="1">
    <source>
        <dbReference type="ARBA" id="ARBA00004239"/>
    </source>
</evidence>
<protein>
    <recommendedName>
        <fullName evidence="8">trypsin</fullName>
        <ecNumber evidence="8">3.4.21.4</ecNumber>
    </recommendedName>
</protein>
<dbReference type="InterPro" id="IPR033116">
    <property type="entry name" value="TRYPSIN_SER"/>
</dbReference>
<evidence type="ECO:0000256" key="7">
    <source>
        <dbReference type="ARBA" id="ARBA00036320"/>
    </source>
</evidence>
<evidence type="ECO:0000256" key="8">
    <source>
        <dbReference type="ARBA" id="ARBA00038868"/>
    </source>
</evidence>
<keyword evidence="3 9" id="KW-0378">Hydrolase</keyword>
<sequence>VKVFLLPLPIWLFPISDDRIVGGYQCPKNSVPYQVSLNAGYHLCGGSLISSLWVISAAHCYKSSIQVRLGEHNIAVNEGTEQWIHSAITTTVSLPSRRPVAKENYLVFAWGNTSANGSNYPDRLQCLRQPIIDDRICRNAYTQLFTDNMVCSGFRQGGASSCQGDSGGPLVCGGQLQGVVSWGYDCAMQGHPSVYARVANILFLLYCTIDSYLSMKCLFSHVTVGSGLIWEASKLE</sequence>
<keyword evidence="4 9" id="KW-0720">Serine protease</keyword>
<dbReference type="PRINTS" id="PR00722">
    <property type="entry name" value="CHYMOTRYPSIN"/>
</dbReference>
<dbReference type="SMART" id="SM00020">
    <property type="entry name" value="Tryp_SPc"/>
    <property type="match status" value="1"/>
</dbReference>
<dbReference type="InterPro" id="IPR050127">
    <property type="entry name" value="Serine_Proteases_S1"/>
</dbReference>
<evidence type="ECO:0000256" key="6">
    <source>
        <dbReference type="ARBA" id="ARBA00024195"/>
    </source>
</evidence>
<evidence type="ECO:0000256" key="2">
    <source>
        <dbReference type="ARBA" id="ARBA00022670"/>
    </source>
</evidence>
<evidence type="ECO:0000256" key="9">
    <source>
        <dbReference type="RuleBase" id="RU363034"/>
    </source>
</evidence>
<dbReference type="PANTHER" id="PTHR24264">
    <property type="entry name" value="TRYPSIN-RELATED"/>
    <property type="match status" value="1"/>
</dbReference>
<evidence type="ECO:0000256" key="4">
    <source>
        <dbReference type="ARBA" id="ARBA00022825"/>
    </source>
</evidence>
<dbReference type="InterPro" id="IPR043504">
    <property type="entry name" value="Peptidase_S1_PA_chymotrypsin"/>
</dbReference>
<dbReference type="PANTHER" id="PTHR24264:SF68">
    <property type="entry name" value="TRYPSIN-3-LIKE"/>
    <property type="match status" value="1"/>
</dbReference>
<proteinExistence type="inferred from homology"/>
<evidence type="ECO:0000259" key="10">
    <source>
        <dbReference type="PROSITE" id="PS50240"/>
    </source>
</evidence>
<dbReference type="InterPro" id="IPR009003">
    <property type="entry name" value="Peptidase_S1_PA"/>
</dbReference>
<dbReference type="Ensembl" id="ENSNFUT00015021340.1">
    <property type="protein sequence ID" value="ENSNFUP00015020384.1"/>
    <property type="gene ID" value="ENSNFUG00015009707.1"/>
</dbReference>
<comment type="catalytic activity">
    <reaction evidence="7">
        <text>Preferential cleavage: Arg-|-Xaa, Lys-|-Xaa.</text>
        <dbReference type="EC" id="3.4.21.4"/>
    </reaction>
</comment>
<dbReference type="PROSITE" id="PS00135">
    <property type="entry name" value="TRYPSIN_SER"/>
    <property type="match status" value="1"/>
</dbReference>
<dbReference type="FunFam" id="2.40.10.10:FF:000002">
    <property type="entry name" value="Transmembrane protease serine"/>
    <property type="match status" value="1"/>
</dbReference>
<dbReference type="GO" id="GO:0005615">
    <property type="term" value="C:extracellular space"/>
    <property type="evidence" value="ECO:0007669"/>
    <property type="project" value="TreeGrafter"/>
</dbReference>
<dbReference type="InterPro" id="IPR018114">
    <property type="entry name" value="TRYPSIN_HIS"/>
</dbReference>
<keyword evidence="2 9" id="KW-0645">Protease</keyword>
<dbReference type="Proteomes" id="UP000694548">
    <property type="component" value="Chromosome sgr19"/>
</dbReference>
<dbReference type="EC" id="3.4.21.4" evidence="8"/>
<organism evidence="11 12">
    <name type="scientific">Nothobranchius furzeri</name>
    <name type="common">Turquoise killifish</name>
    <dbReference type="NCBI Taxonomy" id="105023"/>
    <lineage>
        <taxon>Eukaryota</taxon>
        <taxon>Metazoa</taxon>
        <taxon>Chordata</taxon>
        <taxon>Craniata</taxon>
        <taxon>Vertebrata</taxon>
        <taxon>Euteleostomi</taxon>
        <taxon>Actinopterygii</taxon>
        <taxon>Neopterygii</taxon>
        <taxon>Teleostei</taxon>
        <taxon>Neoteleostei</taxon>
        <taxon>Acanthomorphata</taxon>
        <taxon>Ovalentaria</taxon>
        <taxon>Atherinomorphae</taxon>
        <taxon>Cyprinodontiformes</taxon>
        <taxon>Nothobranchiidae</taxon>
        <taxon>Nothobranchius</taxon>
    </lineage>
</organism>
<evidence type="ECO:0000256" key="5">
    <source>
        <dbReference type="ARBA" id="ARBA00023157"/>
    </source>
</evidence>
<comment type="subcellular location">
    <subcellularLocation>
        <location evidence="1">Secreted</location>
        <location evidence="1">Extracellular space</location>
    </subcellularLocation>
</comment>
<dbReference type="Pfam" id="PF00089">
    <property type="entry name" value="Trypsin"/>
    <property type="match status" value="2"/>
</dbReference>
<feature type="domain" description="Peptidase S1" evidence="10">
    <location>
        <begin position="20"/>
        <end position="236"/>
    </location>
</feature>
<dbReference type="CDD" id="cd00190">
    <property type="entry name" value="Tryp_SPc"/>
    <property type="match status" value="1"/>
</dbReference>
<evidence type="ECO:0000313" key="11">
    <source>
        <dbReference type="Ensembl" id="ENSNFUP00015020384.1"/>
    </source>
</evidence>
<reference evidence="11" key="2">
    <citation type="submission" date="2025-08" db="UniProtKB">
        <authorList>
            <consortium name="Ensembl"/>
        </authorList>
    </citation>
    <scope>IDENTIFICATION</scope>
</reference>
<reference evidence="11" key="3">
    <citation type="submission" date="2025-09" db="UniProtKB">
        <authorList>
            <consortium name="Ensembl"/>
        </authorList>
    </citation>
    <scope>IDENTIFICATION</scope>
</reference>
<dbReference type="InterPro" id="IPR001254">
    <property type="entry name" value="Trypsin_dom"/>
</dbReference>
<dbReference type="PROSITE" id="PS50240">
    <property type="entry name" value="TRYPSIN_DOM"/>
    <property type="match status" value="1"/>
</dbReference>
<reference evidence="11" key="1">
    <citation type="submission" date="2014-08" db="EMBL/GenBank/DDBJ databases">
        <authorList>
            <person name="Senf B."/>
            <person name="Petzold A."/>
            <person name="Downie B.R."/>
            <person name="Koch P."/>
            <person name="Platzer M."/>
        </authorList>
    </citation>
    <scope>NUCLEOTIDE SEQUENCE [LARGE SCALE GENOMIC DNA]</scope>
    <source>
        <strain evidence="11">GRZ</strain>
    </source>
</reference>
<dbReference type="GO" id="GO:0004252">
    <property type="term" value="F:serine-type endopeptidase activity"/>
    <property type="evidence" value="ECO:0007669"/>
    <property type="project" value="UniProtKB-EC"/>
</dbReference>
<dbReference type="SUPFAM" id="SSF50494">
    <property type="entry name" value="Trypsin-like serine proteases"/>
    <property type="match status" value="1"/>
</dbReference>
<keyword evidence="12" id="KW-1185">Reference proteome</keyword>
<evidence type="ECO:0000313" key="12">
    <source>
        <dbReference type="Proteomes" id="UP000694548"/>
    </source>
</evidence>